<gene>
    <name evidence="2" type="ORF">SPLIT_LOCUS3110</name>
</gene>
<sequence>MLPTRGISKNKRIYCLARSDRINALRKQYDAFLEEDKKRKERNDFILGKLDKMRYTTALVRHKPNALETRFAMMDRIAYQPEYSPVRDLQPSLKTPSHLLSDMPVRSTEDVLIQEISKKYILIPKLRTTFINDHNNIWNDTASQIQNTEKLPDRRPTQNSVPINDLKLNPNENADWKDKYEILNILKNEEKEKQSGNSFTEFKEGPKHFAQTESFLENNQVPSNYDRDITEAMKVTEIPEKDLPKDKLIYGLPDTSQVSHKASTVENKGATNPNHLIAINDKFKSILLDDEPEVTNTDVPEENTDDYERQNVPNLNMSPKYEPQKVNMTQNYEPQNATNLSMNQNYEPQDATNLSMNQNYEPQNATNLSMNQNYEPQNATNLSMNQNYEPQNATNLSMNQNYEPQDATNLSMNQNYEPHDATNLSMNQNYEPHDATNLSMNQNYEPQDATNLSMSQNYEPQDATNLSMSQNYEPQHATNLSMGQYELQVESNVNISPAMINDEGNHLTEENAYYQEEYSVEGDPSNLQNNSLSAVQHEPSYSGAIVYEDSNDVGPTTILDHNITETLDVTNDQITGVNYNEPVNLQPEPASQPPEHSHQEPEPAKEELEPSKEQPTNFADMTESIQEFDSEQRGMFFPESVEDYPSQQGDGTALGFTSNEYAQNEAYNYYENTQPEAYPVELTDDEITQRYDPHYEQQYAGVEESVEGQEYQQYQQPEVVEQPEPHAELMQYDQQFVNQGMIEQDLDAEDSYAPQQNDFVVQPEAEPVQVNEFDNQEPVKISEPVRT</sequence>
<feature type="compositionally biased region" description="Acidic residues" evidence="1">
    <location>
        <begin position="294"/>
        <end position="305"/>
    </location>
</feature>
<evidence type="ECO:0000256" key="1">
    <source>
        <dbReference type="SAM" id="MobiDB-lite"/>
    </source>
</evidence>
<organism evidence="2 3">
    <name type="scientific">Spodoptera littoralis</name>
    <name type="common">Egyptian cotton leafworm</name>
    <dbReference type="NCBI Taxonomy" id="7109"/>
    <lineage>
        <taxon>Eukaryota</taxon>
        <taxon>Metazoa</taxon>
        <taxon>Ecdysozoa</taxon>
        <taxon>Arthropoda</taxon>
        <taxon>Hexapoda</taxon>
        <taxon>Insecta</taxon>
        <taxon>Pterygota</taxon>
        <taxon>Neoptera</taxon>
        <taxon>Endopterygota</taxon>
        <taxon>Lepidoptera</taxon>
        <taxon>Glossata</taxon>
        <taxon>Ditrysia</taxon>
        <taxon>Noctuoidea</taxon>
        <taxon>Noctuidae</taxon>
        <taxon>Amphipyrinae</taxon>
        <taxon>Spodoptera</taxon>
    </lineage>
</organism>
<name>A0A9P0I0E6_SPOLI</name>
<feature type="region of interest" description="Disordered" evidence="1">
    <location>
        <begin position="579"/>
        <end position="616"/>
    </location>
</feature>
<dbReference type="Proteomes" id="UP001153321">
    <property type="component" value="Chromosome 16"/>
</dbReference>
<reference evidence="2" key="1">
    <citation type="submission" date="2022-02" db="EMBL/GenBank/DDBJ databases">
        <authorList>
            <person name="King R."/>
        </authorList>
    </citation>
    <scope>NUCLEOTIDE SEQUENCE</scope>
</reference>
<accession>A0A9P0I0E6</accession>
<protein>
    <submittedName>
        <fullName evidence="2">Uncharacterized protein</fullName>
    </submittedName>
</protein>
<feature type="region of interest" description="Disordered" evidence="1">
    <location>
        <begin position="740"/>
        <end position="787"/>
    </location>
</feature>
<feature type="region of interest" description="Disordered" evidence="1">
    <location>
        <begin position="294"/>
        <end position="322"/>
    </location>
</feature>
<feature type="compositionally biased region" description="Basic and acidic residues" evidence="1">
    <location>
        <begin position="595"/>
        <end position="612"/>
    </location>
</feature>
<feature type="region of interest" description="Disordered" evidence="1">
    <location>
        <begin position="149"/>
        <end position="168"/>
    </location>
</feature>
<evidence type="ECO:0000313" key="2">
    <source>
        <dbReference type="EMBL" id="CAH1637752.1"/>
    </source>
</evidence>
<proteinExistence type="predicted"/>
<dbReference type="EMBL" id="LR824547">
    <property type="protein sequence ID" value="CAH1637752.1"/>
    <property type="molecule type" value="Genomic_DNA"/>
</dbReference>
<evidence type="ECO:0000313" key="3">
    <source>
        <dbReference type="Proteomes" id="UP001153321"/>
    </source>
</evidence>
<feature type="region of interest" description="Disordered" evidence="1">
    <location>
        <begin position="340"/>
        <end position="364"/>
    </location>
</feature>
<dbReference type="AlphaFoldDB" id="A0A9P0I0E6"/>
<keyword evidence="3" id="KW-1185">Reference proteome</keyword>